<evidence type="ECO:0000313" key="4">
    <source>
        <dbReference type="Proteomes" id="UP000238164"/>
    </source>
</evidence>
<dbReference type="Gene3D" id="3.40.630.190">
    <property type="entry name" value="LCP protein"/>
    <property type="match status" value="1"/>
</dbReference>
<dbReference type="Proteomes" id="UP000238164">
    <property type="component" value="Chromosome 1"/>
</dbReference>
<dbReference type="PANTHER" id="PTHR33392:SF6">
    <property type="entry name" value="POLYISOPRENYL-TEICHOIC ACID--PEPTIDOGLYCAN TEICHOIC ACID TRANSFERASE TAGU"/>
    <property type="match status" value="1"/>
</dbReference>
<dbReference type="PANTHER" id="PTHR33392">
    <property type="entry name" value="POLYISOPRENYL-TEICHOIC ACID--PEPTIDOGLYCAN TEICHOIC ACID TRANSFERASE TAGU"/>
    <property type="match status" value="1"/>
</dbReference>
<sequence length="301" mass="31335">MPAGGLLFAAVAVTAVATAAASLWVSLAAIERDPNLLPPGDQSIASADTSINVLLISADAAKSADVADIVTLLHIDADRRDVQLIDIPRELAITGSAAEPRVLAYVYTDDGAAATVEAVEQTVGIRVQHVALASLSGTSRLIDLLGGVPVDNPSDAASGGFVFPRGEITLSGDEALAYTREGVAAGEFDPAHRRQLVLTGIVTRLVISGAMVNPGTARAVLDQLATVVVVDSGLDNLRLIDLVVDLHRKLAVRTPTTIKLPTAGWGTSPSGRRYVVADVPRVAALAQAINTDTVHAWQQRR</sequence>
<comment type="similarity">
    <text evidence="1">Belongs to the LytR/CpsA/Psr (LCP) family.</text>
</comment>
<dbReference type="OrthoDB" id="9782542at2"/>
<dbReference type="AlphaFoldDB" id="A0A2N9JJ50"/>
<evidence type="ECO:0000259" key="2">
    <source>
        <dbReference type="Pfam" id="PF03816"/>
    </source>
</evidence>
<organism evidence="3 4">
    <name type="scientific">Micropruina glycogenica</name>
    <dbReference type="NCBI Taxonomy" id="75385"/>
    <lineage>
        <taxon>Bacteria</taxon>
        <taxon>Bacillati</taxon>
        <taxon>Actinomycetota</taxon>
        <taxon>Actinomycetes</taxon>
        <taxon>Propionibacteriales</taxon>
        <taxon>Nocardioidaceae</taxon>
        <taxon>Micropruina</taxon>
    </lineage>
</organism>
<proteinExistence type="inferred from homology"/>
<dbReference type="EMBL" id="LT985188">
    <property type="protein sequence ID" value="SPD87568.1"/>
    <property type="molecule type" value="Genomic_DNA"/>
</dbReference>
<reference evidence="3 4" key="1">
    <citation type="submission" date="2018-02" db="EMBL/GenBank/DDBJ databases">
        <authorList>
            <person name="Cohen D.B."/>
            <person name="Kent A.D."/>
        </authorList>
    </citation>
    <scope>NUCLEOTIDE SEQUENCE [LARGE SCALE GENOMIC DNA]</scope>
    <source>
        <strain evidence="3">1</strain>
    </source>
</reference>
<evidence type="ECO:0000256" key="1">
    <source>
        <dbReference type="ARBA" id="ARBA00006068"/>
    </source>
</evidence>
<evidence type="ECO:0000313" key="3">
    <source>
        <dbReference type="EMBL" id="SPD87568.1"/>
    </source>
</evidence>
<dbReference type="KEGG" id="mgg:MPLG2_2538"/>
<keyword evidence="4" id="KW-1185">Reference proteome</keyword>
<protein>
    <submittedName>
        <fullName evidence="3">Putative Transcriptional attenuator, LytR family</fullName>
    </submittedName>
</protein>
<dbReference type="InterPro" id="IPR004474">
    <property type="entry name" value="LytR_CpsA_psr"/>
</dbReference>
<accession>A0A2N9JJ50</accession>
<feature type="domain" description="Cell envelope-related transcriptional attenuator" evidence="2">
    <location>
        <begin position="67"/>
        <end position="204"/>
    </location>
</feature>
<dbReference type="NCBIfam" id="TIGR00350">
    <property type="entry name" value="lytR_cpsA_psr"/>
    <property type="match status" value="1"/>
</dbReference>
<dbReference type="Pfam" id="PF03816">
    <property type="entry name" value="LytR_cpsA_psr"/>
    <property type="match status" value="1"/>
</dbReference>
<gene>
    <name evidence="3" type="ORF">MPLG2_2538</name>
</gene>
<name>A0A2N9JJ50_9ACTN</name>
<dbReference type="InterPro" id="IPR050922">
    <property type="entry name" value="LytR/CpsA/Psr_CW_biosynth"/>
</dbReference>
<dbReference type="RefSeq" id="WP_105186270.1">
    <property type="nucleotide sequence ID" value="NZ_BAAAGO010000031.1"/>
</dbReference>